<feature type="transmembrane region" description="Helical" evidence="1">
    <location>
        <begin position="7"/>
        <end position="27"/>
    </location>
</feature>
<gene>
    <name evidence="2" type="ORF">OXX778_LOCUS7962</name>
</gene>
<proteinExistence type="predicted"/>
<reference evidence="2" key="1">
    <citation type="submission" date="2021-02" db="EMBL/GenBank/DDBJ databases">
        <authorList>
            <person name="Nowell W R."/>
        </authorList>
    </citation>
    <scope>NUCLEOTIDE SEQUENCE</scope>
    <source>
        <strain evidence="2">Ploen Becks lab</strain>
    </source>
</reference>
<keyword evidence="1" id="KW-1133">Transmembrane helix</keyword>
<organism evidence="2 3">
    <name type="scientific">Brachionus calyciflorus</name>
    <dbReference type="NCBI Taxonomy" id="104777"/>
    <lineage>
        <taxon>Eukaryota</taxon>
        <taxon>Metazoa</taxon>
        <taxon>Spiralia</taxon>
        <taxon>Gnathifera</taxon>
        <taxon>Rotifera</taxon>
        <taxon>Eurotatoria</taxon>
        <taxon>Monogononta</taxon>
        <taxon>Pseudotrocha</taxon>
        <taxon>Ploima</taxon>
        <taxon>Brachionidae</taxon>
        <taxon>Brachionus</taxon>
    </lineage>
</organism>
<keyword evidence="1" id="KW-0472">Membrane</keyword>
<keyword evidence="1" id="KW-0812">Transmembrane</keyword>
<evidence type="ECO:0000313" key="2">
    <source>
        <dbReference type="EMBL" id="CAF0830937.1"/>
    </source>
</evidence>
<evidence type="ECO:0000313" key="3">
    <source>
        <dbReference type="Proteomes" id="UP000663879"/>
    </source>
</evidence>
<dbReference type="EMBL" id="CAJNOC010001059">
    <property type="protein sequence ID" value="CAF0830937.1"/>
    <property type="molecule type" value="Genomic_DNA"/>
</dbReference>
<feature type="transmembrane region" description="Helical" evidence="1">
    <location>
        <begin position="242"/>
        <end position="261"/>
    </location>
</feature>
<dbReference type="AlphaFoldDB" id="A0A813USB1"/>
<protein>
    <submittedName>
        <fullName evidence="2">Uncharacterized protein</fullName>
    </submittedName>
</protein>
<comment type="caution">
    <text evidence="2">The sequence shown here is derived from an EMBL/GenBank/DDBJ whole genome shotgun (WGS) entry which is preliminary data.</text>
</comment>
<name>A0A813USB1_9BILA</name>
<sequence>MKIQKNFSIFYLYSYFGFILSSELVYLCNFDSGSCPNSTFKNDNIVEYTLIDESYYRITDVSSITNLTSNGMPCKIPFTLVDIVYNHCDWSSGWYCKTLSGSSGRCITGKYLSYKTNPDVPSSTSSGLISIKLPSIGSYEATFYILMHVESTFSNQLKDYINISLNYPNNNQNFISDNYNYSNIGRSKYWNKKSLKFYASQVEIQFRVEFGRLSSAKQGYFGFDQIEIYKLNDKNLATQSNYILSSNNFLFYISLIVFYFINCIN</sequence>
<evidence type="ECO:0000256" key="1">
    <source>
        <dbReference type="SAM" id="Phobius"/>
    </source>
</evidence>
<accession>A0A813USB1</accession>
<keyword evidence="3" id="KW-1185">Reference proteome</keyword>
<dbReference type="Proteomes" id="UP000663879">
    <property type="component" value="Unassembled WGS sequence"/>
</dbReference>